<keyword evidence="10 16" id="KW-0418">Kinase</keyword>
<dbReference type="EMBL" id="MEUF01000027">
    <property type="protein sequence ID" value="OGC35457.1"/>
    <property type="molecule type" value="Genomic_DNA"/>
</dbReference>
<dbReference type="InterPro" id="IPR004619">
    <property type="entry name" value="Type_III_PanK"/>
</dbReference>
<evidence type="ECO:0000256" key="12">
    <source>
        <dbReference type="ARBA" id="ARBA00022958"/>
    </source>
</evidence>
<evidence type="ECO:0000256" key="3">
    <source>
        <dbReference type="ARBA" id="ARBA00004496"/>
    </source>
</evidence>
<comment type="function">
    <text evidence="16">Catalyzes the phosphorylation of pantothenate (Pan), the first step in CoA biosynthesis.</text>
</comment>
<dbReference type="PANTHER" id="PTHR34265:SF1">
    <property type="entry name" value="TYPE III PANTOTHENATE KINASE"/>
    <property type="match status" value="1"/>
</dbReference>
<keyword evidence="13 16" id="KW-0173">Coenzyme A biosynthesis</keyword>
<dbReference type="STRING" id="1802583.A2311_04645"/>
<dbReference type="AlphaFoldDB" id="A0A1F4TS39"/>
<feature type="active site" description="Proton acceptor" evidence="16">
    <location>
        <position position="94"/>
    </location>
</feature>
<keyword evidence="7 16" id="KW-0963">Cytoplasm</keyword>
<dbReference type="GO" id="GO:0004594">
    <property type="term" value="F:pantothenate kinase activity"/>
    <property type="evidence" value="ECO:0007669"/>
    <property type="project" value="UniProtKB-UniRule"/>
</dbReference>
<comment type="pathway">
    <text evidence="4 16">Cofactor biosynthesis; coenzyme A biosynthesis; CoA from (R)-pantothenate: step 1/5.</text>
</comment>
<dbReference type="NCBIfam" id="TIGR00671">
    <property type="entry name" value="baf"/>
    <property type="match status" value="1"/>
</dbReference>
<keyword evidence="11 16" id="KW-0067">ATP-binding</keyword>
<evidence type="ECO:0000256" key="8">
    <source>
        <dbReference type="ARBA" id="ARBA00022679"/>
    </source>
</evidence>
<comment type="cofactor">
    <cofactor evidence="16">
        <name>NH4(+)</name>
        <dbReference type="ChEBI" id="CHEBI:28938"/>
    </cofactor>
    <cofactor evidence="16">
        <name>K(+)</name>
        <dbReference type="ChEBI" id="CHEBI:29103"/>
    </cofactor>
    <text evidence="16">A monovalent cation. Ammonium or potassium.</text>
</comment>
<evidence type="ECO:0000256" key="5">
    <source>
        <dbReference type="ARBA" id="ARBA00011738"/>
    </source>
</evidence>
<evidence type="ECO:0000313" key="18">
    <source>
        <dbReference type="Proteomes" id="UP000178951"/>
    </source>
</evidence>
<comment type="caution">
    <text evidence="17">The sequence shown here is derived from an EMBL/GenBank/DDBJ whole genome shotgun (WGS) entry which is preliminary data.</text>
</comment>
<evidence type="ECO:0000256" key="14">
    <source>
        <dbReference type="ARBA" id="ARBA00038036"/>
    </source>
</evidence>
<comment type="cofactor">
    <cofactor evidence="2">
        <name>K(+)</name>
        <dbReference type="ChEBI" id="CHEBI:29103"/>
    </cofactor>
</comment>
<dbReference type="UniPathway" id="UPA00241">
    <property type="reaction ID" value="UER00352"/>
</dbReference>
<keyword evidence="8 16" id="KW-0808">Transferase</keyword>
<evidence type="ECO:0000256" key="9">
    <source>
        <dbReference type="ARBA" id="ARBA00022741"/>
    </source>
</evidence>
<feature type="binding site" evidence="16">
    <location>
        <position position="114"/>
    </location>
    <ligand>
        <name>K(+)</name>
        <dbReference type="ChEBI" id="CHEBI:29103"/>
    </ligand>
</feature>
<evidence type="ECO:0000256" key="1">
    <source>
        <dbReference type="ARBA" id="ARBA00001206"/>
    </source>
</evidence>
<dbReference type="SUPFAM" id="SSF53067">
    <property type="entry name" value="Actin-like ATPase domain"/>
    <property type="match status" value="2"/>
</dbReference>
<dbReference type="Gene3D" id="3.30.420.40">
    <property type="match status" value="2"/>
</dbReference>
<keyword evidence="16" id="KW-0479">Metal-binding</keyword>
<protein>
    <recommendedName>
        <fullName evidence="15 16">Type III pantothenate kinase</fullName>
        <ecNumber evidence="6 16">2.7.1.33</ecNumber>
    </recommendedName>
    <alternativeName>
        <fullName evidence="16">PanK-III</fullName>
    </alternativeName>
    <alternativeName>
        <fullName evidence="16">Pantothenic acid kinase</fullName>
    </alternativeName>
</protein>
<comment type="caution">
    <text evidence="16">Lacks conserved residue(s) required for the propagation of feature annotation.</text>
</comment>
<organism evidence="17 18">
    <name type="scientific">candidate division WOR-1 bacterium RIFOXYB2_FULL_48_7</name>
    <dbReference type="NCBI Taxonomy" id="1802583"/>
    <lineage>
        <taxon>Bacteria</taxon>
        <taxon>Bacillati</taxon>
        <taxon>Saganbacteria</taxon>
    </lineage>
</organism>
<evidence type="ECO:0000256" key="10">
    <source>
        <dbReference type="ARBA" id="ARBA00022777"/>
    </source>
</evidence>
<keyword evidence="9 16" id="KW-0547">Nucleotide-binding</keyword>
<sequence length="243" mass="26527">MQLVIDVGNTNVVYALFRGKKKLRQWRLPTAPWRLPTINKPVEQIIIASVVPKLNQPLQRQLSAKFGLPPHFVTAANIPQLKIRLKNKSEIGADRVVDALAAWQLYGGPAIVIDFGTATTLDVVSARGEYVGGVIAPGLMMARDALHTKTAKLPKISIKSPIRVIGNSTKQAMRSGLVIGYAAMIEGLVQRIQSALKIPRSKLKVIATGGLARLICQQTAIIDTIDQDLTLKGLQLIGEKYER</sequence>
<proteinExistence type="inferred from homology"/>
<dbReference type="GO" id="GO:0015937">
    <property type="term" value="P:coenzyme A biosynthetic process"/>
    <property type="evidence" value="ECO:0007669"/>
    <property type="project" value="UniProtKB-UniRule"/>
</dbReference>
<dbReference type="Pfam" id="PF03309">
    <property type="entry name" value="Pan_kinase"/>
    <property type="match status" value="1"/>
</dbReference>
<reference evidence="17 18" key="1">
    <citation type="journal article" date="2016" name="Nat. Commun.">
        <title>Thousands of microbial genomes shed light on interconnected biogeochemical processes in an aquifer system.</title>
        <authorList>
            <person name="Anantharaman K."/>
            <person name="Brown C.T."/>
            <person name="Hug L.A."/>
            <person name="Sharon I."/>
            <person name="Castelle C.J."/>
            <person name="Probst A.J."/>
            <person name="Thomas B.C."/>
            <person name="Singh A."/>
            <person name="Wilkins M.J."/>
            <person name="Karaoz U."/>
            <person name="Brodie E.L."/>
            <person name="Williams K.H."/>
            <person name="Hubbard S.S."/>
            <person name="Banfield J.F."/>
        </authorList>
    </citation>
    <scope>NUCLEOTIDE SEQUENCE [LARGE SCALE GENOMIC DNA]</scope>
</reference>
<dbReference type="Proteomes" id="UP000178951">
    <property type="component" value="Unassembled WGS sequence"/>
</dbReference>
<dbReference type="PANTHER" id="PTHR34265">
    <property type="entry name" value="TYPE III PANTOTHENATE KINASE"/>
    <property type="match status" value="1"/>
</dbReference>
<keyword evidence="12 16" id="KW-0630">Potassium</keyword>
<gene>
    <name evidence="16" type="primary">coaX</name>
    <name evidence="17" type="ORF">A2311_04645</name>
</gene>
<feature type="binding site" evidence="16">
    <location>
        <position position="169"/>
    </location>
    <ligand>
        <name>substrate</name>
    </ligand>
</feature>
<dbReference type="GO" id="GO:0046872">
    <property type="term" value="F:metal ion binding"/>
    <property type="evidence" value="ECO:0007669"/>
    <property type="project" value="UniProtKB-KW"/>
</dbReference>
<evidence type="ECO:0000256" key="4">
    <source>
        <dbReference type="ARBA" id="ARBA00005225"/>
    </source>
</evidence>
<evidence type="ECO:0000256" key="6">
    <source>
        <dbReference type="ARBA" id="ARBA00012102"/>
    </source>
</evidence>
<dbReference type="EC" id="2.7.1.33" evidence="6 16"/>
<evidence type="ECO:0000256" key="16">
    <source>
        <dbReference type="HAMAP-Rule" id="MF_01274"/>
    </source>
</evidence>
<comment type="subunit">
    <text evidence="5 16">Homodimer.</text>
</comment>
<dbReference type="HAMAP" id="MF_01274">
    <property type="entry name" value="Pantothen_kinase_3"/>
    <property type="match status" value="1"/>
</dbReference>
<comment type="similarity">
    <text evidence="14 16">Belongs to the type III pantothenate kinase family.</text>
</comment>
<evidence type="ECO:0000256" key="11">
    <source>
        <dbReference type="ARBA" id="ARBA00022840"/>
    </source>
</evidence>
<dbReference type="GO" id="GO:0005737">
    <property type="term" value="C:cytoplasm"/>
    <property type="evidence" value="ECO:0007669"/>
    <property type="project" value="UniProtKB-SubCell"/>
</dbReference>
<evidence type="ECO:0000256" key="15">
    <source>
        <dbReference type="ARBA" id="ARBA00040883"/>
    </source>
</evidence>
<dbReference type="CDD" id="cd24015">
    <property type="entry name" value="ASKHA_NBD_PanK-III"/>
    <property type="match status" value="1"/>
</dbReference>
<dbReference type="GO" id="GO:0005524">
    <property type="term" value="F:ATP binding"/>
    <property type="evidence" value="ECO:0007669"/>
    <property type="project" value="UniProtKB-UniRule"/>
</dbReference>
<comment type="subcellular location">
    <subcellularLocation>
        <location evidence="3 16">Cytoplasm</location>
    </subcellularLocation>
</comment>
<name>A0A1F4TS39_UNCSA</name>
<evidence type="ECO:0000256" key="7">
    <source>
        <dbReference type="ARBA" id="ARBA00022490"/>
    </source>
</evidence>
<accession>A0A1F4TS39</accession>
<feature type="binding site" evidence="16">
    <location>
        <begin position="92"/>
        <end position="95"/>
    </location>
    <ligand>
        <name>substrate</name>
    </ligand>
</feature>
<comment type="catalytic activity">
    <reaction evidence="1 16">
        <text>(R)-pantothenate + ATP = (R)-4'-phosphopantothenate + ADP + H(+)</text>
        <dbReference type="Rhea" id="RHEA:16373"/>
        <dbReference type="ChEBI" id="CHEBI:10986"/>
        <dbReference type="ChEBI" id="CHEBI:15378"/>
        <dbReference type="ChEBI" id="CHEBI:29032"/>
        <dbReference type="ChEBI" id="CHEBI:30616"/>
        <dbReference type="ChEBI" id="CHEBI:456216"/>
        <dbReference type="EC" id="2.7.1.33"/>
    </reaction>
</comment>
<evidence type="ECO:0000313" key="17">
    <source>
        <dbReference type="EMBL" id="OGC35457.1"/>
    </source>
</evidence>
<feature type="binding site" evidence="16">
    <location>
        <position position="117"/>
    </location>
    <ligand>
        <name>ATP</name>
        <dbReference type="ChEBI" id="CHEBI:30616"/>
    </ligand>
</feature>
<feature type="binding site" evidence="16">
    <location>
        <begin position="6"/>
        <end position="13"/>
    </location>
    <ligand>
        <name>ATP</name>
        <dbReference type="ChEBI" id="CHEBI:30616"/>
    </ligand>
</feature>
<dbReference type="InterPro" id="IPR043129">
    <property type="entry name" value="ATPase_NBD"/>
</dbReference>
<evidence type="ECO:0000256" key="13">
    <source>
        <dbReference type="ARBA" id="ARBA00022993"/>
    </source>
</evidence>
<evidence type="ECO:0000256" key="2">
    <source>
        <dbReference type="ARBA" id="ARBA00001958"/>
    </source>
</evidence>